<evidence type="ECO:0000256" key="1">
    <source>
        <dbReference type="ARBA" id="ARBA00004442"/>
    </source>
</evidence>
<dbReference type="Pfam" id="PF02321">
    <property type="entry name" value="OEP"/>
    <property type="match status" value="2"/>
</dbReference>
<dbReference type="SUPFAM" id="SSF56954">
    <property type="entry name" value="Outer membrane efflux proteins (OEP)"/>
    <property type="match status" value="1"/>
</dbReference>
<keyword evidence="5" id="KW-0812">Transmembrane</keyword>
<feature type="region of interest" description="Disordered" evidence="8">
    <location>
        <begin position="447"/>
        <end position="471"/>
    </location>
</feature>
<dbReference type="GO" id="GO:0015288">
    <property type="term" value="F:porin activity"/>
    <property type="evidence" value="ECO:0007669"/>
    <property type="project" value="TreeGrafter"/>
</dbReference>
<comment type="similarity">
    <text evidence="2">Belongs to the outer membrane factor (OMF) (TC 1.B.17) family.</text>
</comment>
<dbReference type="InterPro" id="IPR051906">
    <property type="entry name" value="TolC-like"/>
</dbReference>
<keyword evidence="6" id="KW-0472">Membrane</keyword>
<dbReference type="OrthoDB" id="6395775at2"/>
<evidence type="ECO:0000256" key="6">
    <source>
        <dbReference type="ARBA" id="ARBA00023136"/>
    </source>
</evidence>
<evidence type="ECO:0000256" key="2">
    <source>
        <dbReference type="ARBA" id="ARBA00007613"/>
    </source>
</evidence>
<sequence>MKNKKNHLALALAGAMFMMTPAAYAADVSLQDAINRALAENTGLKVTQKGEDSAKYKLEKAKIQNGVAPAVTGELNAEKKDSGATDASGKLAATVSIPIYSGGKNQATIKQAKIGVQSADLQTERERENLKLNVIKAYYNALEAKKTVGVRQETVDKYKEHYNNVNQLYSAGAKARIDVIRSSVELSNAQQNLIKAENNYEVDLATLRNYMNMDRTEPLNLTSDFSYDVFGIDMNDCIDYAYKNRKDLLVDQYKLEQQEQAIKAAKAGYLPSLKVSLGLDQTEKYKPSSSSSHGASAGVGLSWNIFDGGLTRAEVKSAKTDYDIARLNLLKDKEDIDLSVRQAYYSMREAEKRFNSTKDAVNQAEQDYYIAREKYRAGEGLMLDIIDAQEALSTARLNQISAQYDYARYKATVENAMGIGLNASETAAAGDLENDVDATLSQSSIAERAGDTAEALRAAEQKQAERDGETK</sequence>
<dbReference type="InterPro" id="IPR003423">
    <property type="entry name" value="OMP_efflux"/>
</dbReference>
<keyword evidence="3" id="KW-0813">Transport</keyword>
<dbReference type="GO" id="GO:0015562">
    <property type="term" value="F:efflux transmembrane transporter activity"/>
    <property type="evidence" value="ECO:0007669"/>
    <property type="project" value="InterPro"/>
</dbReference>
<feature type="compositionally biased region" description="Basic and acidic residues" evidence="8">
    <location>
        <begin position="457"/>
        <end position="471"/>
    </location>
</feature>
<feature type="signal peptide" evidence="9">
    <location>
        <begin position="1"/>
        <end position="25"/>
    </location>
</feature>
<reference evidence="10 11" key="1">
    <citation type="submission" date="2019-08" db="EMBL/GenBank/DDBJ databases">
        <title>Selenomonas sp. mPRGC5 and Selenomonas sp. mPRGC8 isolated from ruminal fluid of dairy goat (Capra hircus).</title>
        <authorList>
            <person name="Poothong S."/>
            <person name="Nuengjamnong C."/>
            <person name="Tanasupawat S."/>
        </authorList>
    </citation>
    <scope>NUCLEOTIDE SEQUENCE [LARGE SCALE GENOMIC DNA]</scope>
    <source>
        <strain evidence="11">mPRGC5</strain>
    </source>
</reference>
<keyword evidence="11" id="KW-1185">Reference proteome</keyword>
<dbReference type="PANTHER" id="PTHR30026:SF20">
    <property type="entry name" value="OUTER MEMBRANE PROTEIN TOLC"/>
    <property type="match status" value="1"/>
</dbReference>
<evidence type="ECO:0000313" key="11">
    <source>
        <dbReference type="Proteomes" id="UP000323646"/>
    </source>
</evidence>
<comment type="caution">
    <text evidence="10">The sequence shown here is derived from an EMBL/GenBank/DDBJ whole genome shotgun (WGS) entry which is preliminary data.</text>
</comment>
<dbReference type="GO" id="GO:1990281">
    <property type="term" value="C:efflux pump complex"/>
    <property type="evidence" value="ECO:0007669"/>
    <property type="project" value="TreeGrafter"/>
</dbReference>
<keyword evidence="7" id="KW-0998">Cell outer membrane</keyword>
<protein>
    <submittedName>
        <fullName evidence="10">TolC family protein</fullName>
    </submittedName>
</protein>
<evidence type="ECO:0000256" key="9">
    <source>
        <dbReference type="SAM" id="SignalP"/>
    </source>
</evidence>
<dbReference type="PANTHER" id="PTHR30026">
    <property type="entry name" value="OUTER MEMBRANE PROTEIN TOLC"/>
    <property type="match status" value="1"/>
</dbReference>
<evidence type="ECO:0000256" key="5">
    <source>
        <dbReference type="ARBA" id="ARBA00022692"/>
    </source>
</evidence>
<dbReference type="AlphaFoldDB" id="A0A5D6W886"/>
<dbReference type="Proteomes" id="UP000323646">
    <property type="component" value="Unassembled WGS sequence"/>
</dbReference>
<evidence type="ECO:0000313" key="10">
    <source>
        <dbReference type="EMBL" id="TYZ24177.1"/>
    </source>
</evidence>
<keyword evidence="9" id="KW-0732">Signal</keyword>
<dbReference type="EMBL" id="VTOY01000002">
    <property type="protein sequence ID" value="TYZ24177.1"/>
    <property type="molecule type" value="Genomic_DNA"/>
</dbReference>
<evidence type="ECO:0000256" key="8">
    <source>
        <dbReference type="SAM" id="MobiDB-lite"/>
    </source>
</evidence>
<name>A0A5D6W886_9FIRM</name>
<evidence type="ECO:0000256" key="7">
    <source>
        <dbReference type="ARBA" id="ARBA00023237"/>
    </source>
</evidence>
<evidence type="ECO:0000256" key="4">
    <source>
        <dbReference type="ARBA" id="ARBA00022452"/>
    </source>
</evidence>
<proteinExistence type="inferred from homology"/>
<feature type="chain" id="PRO_5022951960" evidence="9">
    <location>
        <begin position="26"/>
        <end position="471"/>
    </location>
</feature>
<evidence type="ECO:0000256" key="3">
    <source>
        <dbReference type="ARBA" id="ARBA00022448"/>
    </source>
</evidence>
<dbReference type="GO" id="GO:0009279">
    <property type="term" value="C:cell outer membrane"/>
    <property type="evidence" value="ECO:0007669"/>
    <property type="project" value="UniProtKB-SubCell"/>
</dbReference>
<comment type="subcellular location">
    <subcellularLocation>
        <location evidence="1">Cell outer membrane</location>
    </subcellularLocation>
</comment>
<dbReference type="Gene3D" id="1.20.1600.10">
    <property type="entry name" value="Outer membrane efflux proteins (OEP)"/>
    <property type="match status" value="1"/>
</dbReference>
<organism evidence="10 11">
    <name type="scientific">Selenomonas ruminis</name>
    <dbReference type="NCBI Taxonomy" id="2593411"/>
    <lineage>
        <taxon>Bacteria</taxon>
        <taxon>Bacillati</taxon>
        <taxon>Bacillota</taxon>
        <taxon>Negativicutes</taxon>
        <taxon>Selenomonadales</taxon>
        <taxon>Selenomonadaceae</taxon>
        <taxon>Selenomonas</taxon>
    </lineage>
</organism>
<accession>A0A5D6W886</accession>
<keyword evidence="4" id="KW-1134">Transmembrane beta strand</keyword>
<gene>
    <name evidence="10" type="ORF">FZ040_05175</name>
</gene>